<dbReference type="GO" id="GO:0015628">
    <property type="term" value="P:protein secretion by the type II secretion system"/>
    <property type="evidence" value="ECO:0007669"/>
    <property type="project" value="InterPro"/>
</dbReference>
<dbReference type="OrthoDB" id="242858at2"/>
<dbReference type="GO" id="GO:0015627">
    <property type="term" value="C:type II protein secretion system complex"/>
    <property type="evidence" value="ECO:0007669"/>
    <property type="project" value="InterPro"/>
</dbReference>
<dbReference type="EMBL" id="AP025739">
    <property type="protein sequence ID" value="BDI28341.1"/>
    <property type="molecule type" value="Genomic_DNA"/>
</dbReference>
<dbReference type="SUPFAM" id="SSF54523">
    <property type="entry name" value="Pili subunits"/>
    <property type="match status" value="1"/>
</dbReference>
<dbReference type="Gene3D" id="3.30.700.10">
    <property type="entry name" value="Glycoprotein, Type 4 Pilin"/>
    <property type="match status" value="1"/>
</dbReference>
<dbReference type="Pfam" id="PF07963">
    <property type="entry name" value="N_methyl"/>
    <property type="match status" value="1"/>
</dbReference>
<accession>A0A402D390</accession>
<keyword evidence="3" id="KW-1185">Reference proteome</keyword>
<dbReference type="Proteomes" id="UP000287394">
    <property type="component" value="Chromosome"/>
</dbReference>
<dbReference type="PROSITE" id="PS00409">
    <property type="entry name" value="PROKAR_NTER_METHYL"/>
    <property type="match status" value="1"/>
</dbReference>
<dbReference type="AlphaFoldDB" id="A0A402D390"/>
<evidence type="ECO:0000256" key="1">
    <source>
        <dbReference type="ARBA" id="ARBA00022481"/>
    </source>
</evidence>
<dbReference type="PANTHER" id="PTHR30093:SF2">
    <property type="entry name" value="TYPE II SECRETION SYSTEM PROTEIN H"/>
    <property type="match status" value="1"/>
</dbReference>
<organism evidence="2 3">
    <name type="scientific">Capsulimonas corticalis</name>
    <dbReference type="NCBI Taxonomy" id="2219043"/>
    <lineage>
        <taxon>Bacteria</taxon>
        <taxon>Bacillati</taxon>
        <taxon>Armatimonadota</taxon>
        <taxon>Armatimonadia</taxon>
        <taxon>Capsulimonadales</taxon>
        <taxon>Capsulimonadaceae</taxon>
        <taxon>Capsulimonas</taxon>
    </lineage>
</organism>
<evidence type="ECO:0000313" key="2">
    <source>
        <dbReference type="EMBL" id="BDI28341.1"/>
    </source>
</evidence>
<dbReference type="InterPro" id="IPR011453">
    <property type="entry name" value="DUF1559"/>
</dbReference>
<dbReference type="Pfam" id="PF07596">
    <property type="entry name" value="SBP_bac_10"/>
    <property type="match status" value="1"/>
</dbReference>
<reference evidence="2 3" key="1">
    <citation type="journal article" date="2019" name="Int. J. Syst. Evol. Microbiol.">
        <title>Capsulimonas corticalis gen. nov., sp. nov., an aerobic capsulated bacterium, of a novel bacterial order, Capsulimonadales ord. nov., of the class Armatimonadia of the phylum Armatimonadetes.</title>
        <authorList>
            <person name="Li J."/>
            <person name="Kudo C."/>
            <person name="Tonouchi A."/>
        </authorList>
    </citation>
    <scope>NUCLEOTIDE SEQUENCE [LARGE SCALE GENOMIC DNA]</scope>
    <source>
        <strain evidence="2 3">AX-7</strain>
    </source>
</reference>
<proteinExistence type="predicted"/>
<sequence>MKRNSGFTLIELLVVIAIIAILAAILFPVFAKAREKARQISCASNIRQIGLGVMQYTQDNDEITPGGWIPFPTTAPHWGQVIQSYIKSKQVFKCPDDSGTSTSFSSDDPNYGPRFHNSYAINYDAMQTGYENIGLPLASFNAPAGTVYIVDKGQTSMNTAPFVTPNTAVKDGCLFFADPVGGTTNQFDKSGNMSGGDGNWCAPLARHTDLANVAFVDGHVKAMRLSAFFYGGSPFIDPAKSQ</sequence>
<gene>
    <name evidence="2" type="ORF">CCAX7_003920</name>
</gene>
<evidence type="ECO:0000313" key="3">
    <source>
        <dbReference type="Proteomes" id="UP000287394"/>
    </source>
</evidence>
<dbReference type="NCBIfam" id="TIGR02532">
    <property type="entry name" value="IV_pilin_GFxxxE"/>
    <property type="match status" value="1"/>
</dbReference>
<dbReference type="InterPro" id="IPR012902">
    <property type="entry name" value="N_methyl_site"/>
</dbReference>
<protein>
    <submittedName>
        <fullName evidence="2">Uncharacterized protein</fullName>
    </submittedName>
</protein>
<dbReference type="PANTHER" id="PTHR30093">
    <property type="entry name" value="GENERAL SECRETION PATHWAY PROTEIN G"/>
    <property type="match status" value="1"/>
</dbReference>
<dbReference type="RefSeq" id="WP_119323929.1">
    <property type="nucleotide sequence ID" value="NZ_AP025739.1"/>
</dbReference>
<dbReference type="KEGG" id="ccot:CCAX7_003920"/>
<dbReference type="InterPro" id="IPR045584">
    <property type="entry name" value="Pilin-like"/>
</dbReference>
<dbReference type="PRINTS" id="PR00813">
    <property type="entry name" value="BCTERIALGSPG"/>
</dbReference>
<name>A0A402D390_9BACT</name>
<dbReference type="InterPro" id="IPR000983">
    <property type="entry name" value="Bac_GSPG_pilin"/>
</dbReference>
<keyword evidence="1" id="KW-0488">Methylation</keyword>